<evidence type="ECO:0000256" key="1">
    <source>
        <dbReference type="SAM" id="MobiDB-lite"/>
    </source>
</evidence>
<feature type="region of interest" description="Disordered" evidence="1">
    <location>
        <begin position="62"/>
        <end position="93"/>
    </location>
</feature>
<comment type="caution">
    <text evidence="2">The sequence shown here is derived from an EMBL/GenBank/DDBJ whole genome shotgun (WGS) entry which is preliminary data.</text>
</comment>
<evidence type="ECO:0000313" key="3">
    <source>
        <dbReference type="Proteomes" id="UP001159427"/>
    </source>
</evidence>
<gene>
    <name evidence="2" type="ORF">PEVE_00022879</name>
</gene>
<feature type="region of interest" description="Disordered" evidence="1">
    <location>
        <begin position="1"/>
        <end position="45"/>
    </location>
</feature>
<keyword evidence="3" id="KW-1185">Reference proteome</keyword>
<name>A0ABN8SLQ8_9CNID</name>
<reference evidence="2 3" key="1">
    <citation type="submission" date="2022-05" db="EMBL/GenBank/DDBJ databases">
        <authorList>
            <consortium name="Genoscope - CEA"/>
            <person name="William W."/>
        </authorList>
    </citation>
    <scope>NUCLEOTIDE SEQUENCE [LARGE SCALE GENOMIC DNA]</scope>
</reference>
<feature type="non-terminal residue" evidence="2">
    <location>
        <position position="104"/>
    </location>
</feature>
<dbReference type="Proteomes" id="UP001159427">
    <property type="component" value="Unassembled WGS sequence"/>
</dbReference>
<proteinExistence type="predicted"/>
<dbReference type="EMBL" id="CALNXI010003035">
    <property type="protein sequence ID" value="CAH3191911.1"/>
    <property type="molecule type" value="Genomic_DNA"/>
</dbReference>
<feature type="non-terminal residue" evidence="2">
    <location>
        <position position="1"/>
    </location>
</feature>
<evidence type="ECO:0000313" key="2">
    <source>
        <dbReference type="EMBL" id="CAH3191911.1"/>
    </source>
</evidence>
<accession>A0ABN8SLQ8</accession>
<feature type="compositionally biased region" description="Polar residues" evidence="1">
    <location>
        <begin position="17"/>
        <end position="33"/>
    </location>
</feature>
<protein>
    <submittedName>
        <fullName evidence="2">Uncharacterized protein</fullName>
    </submittedName>
</protein>
<feature type="compositionally biased region" description="Basic and acidic residues" evidence="1">
    <location>
        <begin position="76"/>
        <end position="93"/>
    </location>
</feature>
<sequence>FDDEPHPVTTAAHGNAKKSNSSYYRSRPSTLQSIKEKAKEQKGPSQVYDKVFEDAGGLLGFQSHGILPRNRQQVSDVKRNAKPKKDKDEMCELIKMSRLEASQL</sequence>
<organism evidence="2 3">
    <name type="scientific">Porites evermanni</name>
    <dbReference type="NCBI Taxonomy" id="104178"/>
    <lineage>
        <taxon>Eukaryota</taxon>
        <taxon>Metazoa</taxon>
        <taxon>Cnidaria</taxon>
        <taxon>Anthozoa</taxon>
        <taxon>Hexacorallia</taxon>
        <taxon>Scleractinia</taxon>
        <taxon>Fungiina</taxon>
        <taxon>Poritidae</taxon>
        <taxon>Porites</taxon>
    </lineage>
</organism>